<proteinExistence type="predicted"/>
<accession>A0A537J142</accession>
<comment type="caution">
    <text evidence="5">The sequence shown here is derived from an EMBL/GenBank/DDBJ whole genome shotgun (WGS) entry which is preliminary data.</text>
</comment>
<protein>
    <submittedName>
        <fullName evidence="5">Alpha/beta fold hydrolase</fullName>
    </submittedName>
</protein>
<feature type="binding site" evidence="3">
    <location>
        <position position="18"/>
    </location>
    <ligand>
        <name>substrate</name>
    </ligand>
</feature>
<dbReference type="InterPro" id="IPR012354">
    <property type="entry name" value="Esterase_lipase"/>
</dbReference>
<keyword evidence="1 5" id="KW-0378">Hydrolase</keyword>
<feature type="binding site" evidence="3">
    <location>
        <position position="87"/>
    </location>
    <ligand>
        <name>substrate</name>
    </ligand>
</feature>
<dbReference type="GO" id="GO:0052689">
    <property type="term" value="F:carboxylic ester hydrolase activity"/>
    <property type="evidence" value="ECO:0007669"/>
    <property type="project" value="InterPro"/>
</dbReference>
<dbReference type="AlphaFoldDB" id="A0A537J142"/>
<dbReference type="PANTHER" id="PTHR43798">
    <property type="entry name" value="MONOACYLGLYCEROL LIPASE"/>
    <property type="match status" value="1"/>
</dbReference>
<dbReference type="Gene3D" id="3.40.50.1820">
    <property type="entry name" value="alpha/beta hydrolase"/>
    <property type="match status" value="1"/>
</dbReference>
<dbReference type="Pfam" id="PF12146">
    <property type="entry name" value="Hydrolase_4"/>
    <property type="match status" value="1"/>
</dbReference>
<dbReference type="InterPro" id="IPR050266">
    <property type="entry name" value="AB_hydrolase_sf"/>
</dbReference>
<feature type="active site" description="Nucleophile" evidence="2">
    <location>
        <position position="86"/>
    </location>
</feature>
<evidence type="ECO:0000256" key="1">
    <source>
        <dbReference type="ARBA" id="ARBA00022801"/>
    </source>
</evidence>
<sequence>MASGVNAAGCGVLLLHGFSGSPLEMTPLAEALSVSGWTVSVARLAGHGTSPDDLARVTWPEWVASAREAYRDLRHRCRRVALAGLSMGGALALYLAASDPPAAVVAISAPIRVRPLLASAARVASKVMPVVPVLVRLVPRDPEVRAYWSPYSRIPLVAAGQLELLLAETRRALPQVRVPLLVVQGRRDWIIPRDSAQEILRLASGAPGTLLWLQRSGHVATLDRDRTVLADEVTKFLRIHLAP</sequence>
<dbReference type="SUPFAM" id="SSF53474">
    <property type="entry name" value="alpha/beta-Hydrolases"/>
    <property type="match status" value="1"/>
</dbReference>
<dbReference type="InterPro" id="IPR022742">
    <property type="entry name" value="Hydrolase_4"/>
</dbReference>
<reference evidence="5 6" key="1">
    <citation type="journal article" date="2019" name="Nat. Microbiol.">
        <title>Mediterranean grassland soil C-N compound turnover is dependent on rainfall and depth, and is mediated by genomically divergent microorganisms.</title>
        <authorList>
            <person name="Diamond S."/>
            <person name="Andeer P.F."/>
            <person name="Li Z."/>
            <person name="Crits-Christoph A."/>
            <person name="Burstein D."/>
            <person name="Anantharaman K."/>
            <person name="Lane K.R."/>
            <person name="Thomas B.C."/>
            <person name="Pan C."/>
            <person name="Northen T.R."/>
            <person name="Banfield J.F."/>
        </authorList>
    </citation>
    <scope>NUCLEOTIDE SEQUENCE [LARGE SCALE GENOMIC DNA]</scope>
    <source>
        <strain evidence="5">NP_8</strain>
    </source>
</reference>
<evidence type="ECO:0000256" key="3">
    <source>
        <dbReference type="PIRSR" id="PIRSR017388-2"/>
    </source>
</evidence>
<dbReference type="PIRSF" id="PIRSF017388">
    <property type="entry name" value="Esterase_lipase"/>
    <property type="match status" value="1"/>
</dbReference>
<gene>
    <name evidence="5" type="ORF">E6H05_02830</name>
</gene>
<feature type="domain" description="Serine aminopeptidase S33" evidence="4">
    <location>
        <begin position="12"/>
        <end position="223"/>
    </location>
</feature>
<dbReference type="Proteomes" id="UP000318834">
    <property type="component" value="Unassembled WGS sequence"/>
</dbReference>
<evidence type="ECO:0000313" key="6">
    <source>
        <dbReference type="Proteomes" id="UP000318834"/>
    </source>
</evidence>
<feature type="active site" description="Charge relay system" evidence="2">
    <location>
        <position position="218"/>
    </location>
</feature>
<evidence type="ECO:0000313" key="5">
    <source>
        <dbReference type="EMBL" id="TMI76726.1"/>
    </source>
</evidence>
<feature type="active site" description="Charge relay system" evidence="2">
    <location>
        <position position="188"/>
    </location>
</feature>
<dbReference type="InterPro" id="IPR029058">
    <property type="entry name" value="AB_hydrolase_fold"/>
</dbReference>
<evidence type="ECO:0000259" key="4">
    <source>
        <dbReference type="Pfam" id="PF12146"/>
    </source>
</evidence>
<dbReference type="GO" id="GO:0016020">
    <property type="term" value="C:membrane"/>
    <property type="evidence" value="ECO:0007669"/>
    <property type="project" value="TreeGrafter"/>
</dbReference>
<dbReference type="EMBL" id="VBAP01000012">
    <property type="protein sequence ID" value="TMI76726.1"/>
    <property type="molecule type" value="Genomic_DNA"/>
</dbReference>
<dbReference type="PANTHER" id="PTHR43798:SF31">
    <property type="entry name" value="AB HYDROLASE SUPERFAMILY PROTEIN YCLE"/>
    <property type="match status" value="1"/>
</dbReference>
<organism evidence="5 6">
    <name type="scientific">Candidatus Segetimicrobium genomatis</name>
    <dbReference type="NCBI Taxonomy" id="2569760"/>
    <lineage>
        <taxon>Bacteria</taxon>
        <taxon>Bacillati</taxon>
        <taxon>Candidatus Sysuimicrobiota</taxon>
        <taxon>Candidatus Sysuimicrobiia</taxon>
        <taxon>Candidatus Sysuimicrobiales</taxon>
        <taxon>Candidatus Segetimicrobiaceae</taxon>
        <taxon>Candidatus Segetimicrobium</taxon>
    </lineage>
</organism>
<evidence type="ECO:0000256" key="2">
    <source>
        <dbReference type="PIRSR" id="PIRSR017388-1"/>
    </source>
</evidence>
<name>A0A537J142_9BACT</name>